<evidence type="ECO:0000313" key="2">
    <source>
        <dbReference type="Proteomes" id="UP000271137"/>
    </source>
</evidence>
<evidence type="ECO:0000313" key="1">
    <source>
        <dbReference type="EMBL" id="RSZ38609.1"/>
    </source>
</evidence>
<dbReference type="Proteomes" id="UP000271137">
    <property type="component" value="Unassembled WGS sequence"/>
</dbReference>
<gene>
    <name evidence="1" type="ORF">EJO66_09465</name>
</gene>
<comment type="caution">
    <text evidence="1">The sequence shown here is derived from an EMBL/GenBank/DDBJ whole genome shotgun (WGS) entry which is preliminary data.</text>
</comment>
<proteinExistence type="predicted"/>
<protein>
    <submittedName>
        <fullName evidence="1">Uncharacterized protein</fullName>
    </submittedName>
</protein>
<name>A0ABY0A996_9BURK</name>
<keyword evidence="2" id="KW-1185">Reference proteome</keyword>
<dbReference type="EMBL" id="RXFQ01000005">
    <property type="protein sequence ID" value="RSZ38609.1"/>
    <property type="molecule type" value="Genomic_DNA"/>
</dbReference>
<organism evidence="1 2">
    <name type="scientific">Variovorax beijingensis</name>
    <dbReference type="NCBI Taxonomy" id="2496117"/>
    <lineage>
        <taxon>Bacteria</taxon>
        <taxon>Pseudomonadati</taxon>
        <taxon>Pseudomonadota</taxon>
        <taxon>Betaproteobacteria</taxon>
        <taxon>Burkholderiales</taxon>
        <taxon>Comamonadaceae</taxon>
        <taxon>Variovorax</taxon>
    </lineage>
</organism>
<sequence>MVKRLTLRLQSIWLRHQEEMLMAGVGTTAKTGERCPESGIWQSMDSPSTTAPIAKGNVMPPHNNKAVTWKLTQLA</sequence>
<reference evidence="1 2" key="1">
    <citation type="submission" date="2018-12" db="EMBL/GenBank/DDBJ databases">
        <title>The genome sequences of strain 502.</title>
        <authorList>
            <person name="Gao J."/>
            <person name="Sun J."/>
        </authorList>
    </citation>
    <scope>NUCLEOTIDE SEQUENCE [LARGE SCALE GENOMIC DNA]</scope>
    <source>
        <strain evidence="1 2">502</strain>
    </source>
</reference>
<accession>A0ABY0A996</accession>